<dbReference type="EMBL" id="FUWM01000010">
    <property type="protein sequence ID" value="SJZ63813.1"/>
    <property type="molecule type" value="Genomic_DNA"/>
</dbReference>
<sequence>MNENVIEIVSYLVKRIMHNENIVENEKKLIKNLIDQGYEVDDIDMAFELIFTSSMSSAEKESEDELKFDDARRVLDFKEKFKLSLPVQGALIRLSALSLISNTEVENILEKSLHFRESEIGLKHFWKVLQKVINNPARLSLIIENSPEFKSINEEHKRYIN</sequence>
<organism evidence="1 2">
    <name type="scientific">Selenihalanaerobacter shriftii</name>
    <dbReference type="NCBI Taxonomy" id="142842"/>
    <lineage>
        <taxon>Bacteria</taxon>
        <taxon>Bacillati</taxon>
        <taxon>Bacillota</taxon>
        <taxon>Clostridia</taxon>
        <taxon>Halanaerobiales</taxon>
        <taxon>Halobacteroidaceae</taxon>
        <taxon>Selenihalanaerobacter</taxon>
    </lineage>
</organism>
<dbReference type="OrthoDB" id="2112730at2"/>
<dbReference type="STRING" id="142842.SAMN02745118_01401"/>
<keyword evidence="2" id="KW-1185">Reference proteome</keyword>
<proteinExistence type="predicted"/>
<reference evidence="2" key="1">
    <citation type="submission" date="2017-02" db="EMBL/GenBank/DDBJ databases">
        <authorList>
            <person name="Varghese N."/>
            <person name="Submissions S."/>
        </authorList>
    </citation>
    <scope>NUCLEOTIDE SEQUENCE [LARGE SCALE GENOMIC DNA]</scope>
    <source>
        <strain evidence="2">ATCC BAA-73</strain>
    </source>
</reference>
<dbReference type="Proteomes" id="UP000190625">
    <property type="component" value="Unassembled WGS sequence"/>
</dbReference>
<dbReference type="RefSeq" id="WP_078809879.1">
    <property type="nucleotide sequence ID" value="NZ_FUWM01000010.1"/>
</dbReference>
<gene>
    <name evidence="1" type="ORF">SAMN02745118_01401</name>
</gene>
<protein>
    <submittedName>
        <fullName evidence="1">Smg protein</fullName>
    </submittedName>
</protein>
<dbReference type="AlphaFoldDB" id="A0A1T4M9Y2"/>
<evidence type="ECO:0000313" key="2">
    <source>
        <dbReference type="Proteomes" id="UP000190625"/>
    </source>
</evidence>
<accession>A0A1T4M9Y2</accession>
<name>A0A1T4M9Y2_9FIRM</name>
<dbReference type="InterPro" id="IPR007456">
    <property type="entry name" value="Smg"/>
</dbReference>
<evidence type="ECO:0000313" key="1">
    <source>
        <dbReference type="EMBL" id="SJZ63813.1"/>
    </source>
</evidence>
<dbReference type="Pfam" id="PF04361">
    <property type="entry name" value="DUF494"/>
    <property type="match status" value="1"/>
</dbReference>